<feature type="non-terminal residue" evidence="1">
    <location>
        <position position="68"/>
    </location>
</feature>
<protein>
    <recommendedName>
        <fullName evidence="2">Zn-dependent hydrolase</fullName>
    </recommendedName>
</protein>
<organism evidence="1">
    <name type="scientific">uncultured Chloroflexia bacterium</name>
    <dbReference type="NCBI Taxonomy" id="1672391"/>
    <lineage>
        <taxon>Bacteria</taxon>
        <taxon>Bacillati</taxon>
        <taxon>Chloroflexota</taxon>
        <taxon>Chloroflexia</taxon>
        <taxon>environmental samples</taxon>
    </lineage>
</organism>
<evidence type="ECO:0000313" key="1">
    <source>
        <dbReference type="EMBL" id="CAA9251995.1"/>
    </source>
</evidence>
<accession>A0A6J4IJT1</accession>
<sequence length="68" mass="7640">MADDAATNSALQPQRAVADLKELRELTGNAEGAQRLCWTETWDRARNWMRQKLAELPVEVTVDEAGNQ</sequence>
<dbReference type="Gene3D" id="3.40.630.10">
    <property type="entry name" value="Zn peptidases"/>
    <property type="match status" value="1"/>
</dbReference>
<dbReference type="SUPFAM" id="SSF53187">
    <property type="entry name" value="Zn-dependent exopeptidases"/>
    <property type="match status" value="1"/>
</dbReference>
<proteinExistence type="predicted"/>
<reference evidence="1" key="1">
    <citation type="submission" date="2020-02" db="EMBL/GenBank/DDBJ databases">
        <authorList>
            <person name="Meier V. D."/>
        </authorList>
    </citation>
    <scope>NUCLEOTIDE SEQUENCE</scope>
    <source>
        <strain evidence="1">AVDCRST_MAG93</strain>
    </source>
</reference>
<gene>
    <name evidence="1" type="ORF">AVDCRST_MAG93-1799</name>
</gene>
<dbReference type="EMBL" id="CADCTR010000609">
    <property type="protein sequence ID" value="CAA9251995.1"/>
    <property type="molecule type" value="Genomic_DNA"/>
</dbReference>
<dbReference type="AlphaFoldDB" id="A0A6J4IJT1"/>
<evidence type="ECO:0008006" key="2">
    <source>
        <dbReference type="Google" id="ProtNLM"/>
    </source>
</evidence>
<name>A0A6J4IJT1_9CHLR</name>